<organism evidence="2 3">
    <name type="scientific">Pycnococcus provasolii</name>
    <dbReference type="NCBI Taxonomy" id="41880"/>
    <lineage>
        <taxon>Eukaryota</taxon>
        <taxon>Viridiplantae</taxon>
        <taxon>Chlorophyta</taxon>
        <taxon>Pseudoscourfieldiophyceae</taxon>
        <taxon>Pseudoscourfieldiales</taxon>
        <taxon>Pycnococcaceae</taxon>
        <taxon>Pycnococcus</taxon>
    </lineage>
</organism>
<proteinExistence type="predicted"/>
<dbReference type="InterPro" id="IPR015353">
    <property type="entry name" value="Rubisco_LSMT_subst-bd"/>
</dbReference>
<dbReference type="SUPFAM" id="SSF82199">
    <property type="entry name" value="SET domain"/>
    <property type="match status" value="1"/>
</dbReference>
<sequence>MALHTIALPARLHVPARMPGRTYPTGCLSNSTYGYGGRYSGYGHGGQHVPFARQHMLSRSYAAPQASSASVATVQPHDALLNAMTAYLQTQTTSDALAVDVDAQGALLVASENGIKEGEVIFRMPSTEWIVGDDSGAATPMWVATAQAFQKQAVDAEHPWLTARAKLLQGVLAWPEEEANALLQNTQLLSTLQGYRAHVDSVAAQNEQLGPVDELWKLFGLVRMLARPPCADPSEPPAIVPLLDTVRHVPQPLANAVVKREAKSDGVLGMGASEASVVCTASRDIAPGEVITVDLGTETPLTTSRCALDFGHFPMTAASDGYELALGIPPNDVNRDDKLDILETNGYPNAERIAPVFVLTPGGTNIGTGAGVDAAGRADDGRSLAAAATRRYIASAGWIAAAVTSSTASDPSDSAPRVPGFILNPVPDAMWPVIRLVQMNATDCFLLEALFRNEVWGHINLPVSEMNERNACTSMSGGARAAFDALGGDDAITSADEEIATIGTQALELGAELPISDLRRLTASFARRSEALSLRACVVYFDTYAETLGDVEYYQERRLRGLNLIDDDGKPMTFDEMLSEGWKE</sequence>
<feature type="domain" description="Rubisco LSMT substrate-binding" evidence="1">
    <location>
        <begin position="330"/>
        <end position="485"/>
    </location>
</feature>
<protein>
    <recommendedName>
        <fullName evidence="1">Rubisco LSMT substrate-binding domain-containing protein</fullName>
    </recommendedName>
</protein>
<gene>
    <name evidence="2" type="ORF">PPROV_000557900</name>
</gene>
<dbReference type="InterPro" id="IPR036464">
    <property type="entry name" value="Rubisco_LSMT_subst-bd_sf"/>
</dbReference>
<accession>A0A830HJC3</accession>
<evidence type="ECO:0000313" key="3">
    <source>
        <dbReference type="Proteomes" id="UP000660262"/>
    </source>
</evidence>
<dbReference type="AlphaFoldDB" id="A0A830HJC3"/>
<dbReference type="Proteomes" id="UP000660262">
    <property type="component" value="Unassembled WGS sequence"/>
</dbReference>
<dbReference type="EMBL" id="BNJQ01000014">
    <property type="protein sequence ID" value="GHP06835.1"/>
    <property type="molecule type" value="Genomic_DNA"/>
</dbReference>
<dbReference type="InterPro" id="IPR046341">
    <property type="entry name" value="SET_dom_sf"/>
</dbReference>
<reference evidence="2" key="1">
    <citation type="submission" date="2020-10" db="EMBL/GenBank/DDBJ databases">
        <title>Unveiling of a novel bifunctional photoreceptor, Dualchrome1, isolated from a cosmopolitan green alga.</title>
        <authorList>
            <person name="Suzuki S."/>
            <person name="Kawachi M."/>
        </authorList>
    </citation>
    <scope>NUCLEOTIDE SEQUENCE</scope>
    <source>
        <strain evidence="2">NIES 2893</strain>
    </source>
</reference>
<dbReference type="Gene3D" id="3.90.1410.10">
    <property type="entry name" value="set domain protein methyltransferase, domain 1"/>
    <property type="match status" value="1"/>
</dbReference>
<dbReference type="SUPFAM" id="SSF81822">
    <property type="entry name" value="RuBisCo LSMT C-terminal, substrate-binding domain"/>
    <property type="match status" value="1"/>
</dbReference>
<keyword evidence="3" id="KW-1185">Reference proteome</keyword>
<evidence type="ECO:0000313" key="2">
    <source>
        <dbReference type="EMBL" id="GHP06835.1"/>
    </source>
</evidence>
<evidence type="ECO:0000259" key="1">
    <source>
        <dbReference type="Pfam" id="PF09273"/>
    </source>
</evidence>
<dbReference type="Pfam" id="PF09273">
    <property type="entry name" value="Rubis-subs-bind"/>
    <property type="match status" value="1"/>
</dbReference>
<name>A0A830HJC3_9CHLO</name>
<dbReference type="OrthoDB" id="567760at2759"/>
<comment type="caution">
    <text evidence="2">The sequence shown here is derived from an EMBL/GenBank/DDBJ whole genome shotgun (WGS) entry which is preliminary data.</text>
</comment>
<dbReference type="Gene3D" id="3.90.1420.10">
    <property type="entry name" value="Rubisco LSMT, substrate-binding domain"/>
    <property type="match status" value="1"/>
</dbReference>